<reference evidence="1" key="2">
    <citation type="submission" date="2022-12" db="EMBL/GenBank/DDBJ databases">
        <authorList>
            <person name="Sun Q."/>
            <person name="Kim S."/>
        </authorList>
    </citation>
    <scope>NUCLEOTIDE SEQUENCE</scope>
    <source>
        <strain evidence="1">KCTC 12343</strain>
    </source>
</reference>
<proteinExistence type="predicted"/>
<dbReference type="AlphaFoldDB" id="A0AA88C544"/>
<dbReference type="Proteomes" id="UP000628442">
    <property type="component" value="Unassembled WGS sequence"/>
</dbReference>
<dbReference type="EMBL" id="BMWV01000014">
    <property type="protein sequence ID" value="GGY60600.1"/>
    <property type="molecule type" value="Genomic_DNA"/>
</dbReference>
<evidence type="ECO:0000313" key="1">
    <source>
        <dbReference type="EMBL" id="GGY60600.1"/>
    </source>
</evidence>
<comment type="caution">
    <text evidence="1">The sequence shown here is derived from an EMBL/GenBank/DDBJ whole genome shotgun (WGS) entry which is preliminary data.</text>
</comment>
<accession>A0AA88C544</accession>
<evidence type="ECO:0000313" key="2">
    <source>
        <dbReference type="Proteomes" id="UP000628442"/>
    </source>
</evidence>
<reference evidence="1" key="1">
    <citation type="journal article" date="2014" name="Int. J. Syst. Evol. Microbiol.">
        <title>Complete genome sequence of Corynebacterium casei LMG S-19264T (=DSM 44701T), isolated from a smear-ripened cheese.</title>
        <authorList>
            <consortium name="US DOE Joint Genome Institute (JGI-PGF)"/>
            <person name="Walter F."/>
            <person name="Albersmeier A."/>
            <person name="Kalinowski J."/>
            <person name="Ruckert C."/>
        </authorList>
    </citation>
    <scope>NUCLEOTIDE SEQUENCE</scope>
    <source>
        <strain evidence="1">KCTC 12343</strain>
    </source>
</reference>
<gene>
    <name evidence="1" type="ORF">GCM10007387_48980</name>
</gene>
<name>A0AA88C544_9BURK</name>
<sequence length="93" mass="9830">MTVPHPGTVVPAAAAIPCGMGAALPLISRFHDRAHAAQQALPAHCLWKMQLTECDHVALPGTRRAWPAASHAYRPTATGALTARPLPFDTSTE</sequence>
<organism evidence="1 2">
    <name type="scientific">Pseudoduganella albidiflava</name>
    <dbReference type="NCBI Taxonomy" id="321983"/>
    <lineage>
        <taxon>Bacteria</taxon>
        <taxon>Pseudomonadati</taxon>
        <taxon>Pseudomonadota</taxon>
        <taxon>Betaproteobacteria</taxon>
        <taxon>Burkholderiales</taxon>
        <taxon>Oxalobacteraceae</taxon>
        <taxon>Telluria group</taxon>
        <taxon>Pseudoduganella</taxon>
    </lineage>
</organism>
<protein>
    <submittedName>
        <fullName evidence="1">Uncharacterized protein</fullName>
    </submittedName>
</protein>